<reference evidence="2 3" key="1">
    <citation type="submission" date="2019-06" db="EMBL/GenBank/DDBJ databases">
        <title>Draft genome sequence of the filamentous fungus Phialemoniopsis curvata isolated from diesel fuel.</title>
        <authorList>
            <person name="Varaljay V.A."/>
            <person name="Lyon W.J."/>
            <person name="Crouch A.L."/>
            <person name="Drake C.E."/>
            <person name="Hollomon J.M."/>
            <person name="Nadeau L.J."/>
            <person name="Nunn H.S."/>
            <person name="Stevenson B.S."/>
            <person name="Bojanowski C.L."/>
            <person name="Crookes-Goodson W.J."/>
        </authorList>
    </citation>
    <scope>NUCLEOTIDE SEQUENCE [LARGE SCALE GENOMIC DNA]</scope>
    <source>
        <strain evidence="2 3">D216</strain>
    </source>
</reference>
<proteinExistence type="predicted"/>
<gene>
    <name evidence="2" type="ORF">E0L32_011969</name>
</gene>
<dbReference type="GeneID" id="41979416"/>
<evidence type="ECO:0000256" key="1">
    <source>
        <dbReference type="SAM" id="MobiDB-lite"/>
    </source>
</evidence>
<feature type="compositionally biased region" description="Low complexity" evidence="1">
    <location>
        <begin position="57"/>
        <end position="70"/>
    </location>
</feature>
<feature type="compositionally biased region" description="Polar residues" evidence="1">
    <location>
        <begin position="20"/>
        <end position="38"/>
    </location>
</feature>
<dbReference type="RefSeq" id="XP_030999679.1">
    <property type="nucleotide sequence ID" value="XM_031134756.1"/>
</dbReference>
<dbReference type="AlphaFoldDB" id="A0A507BMH4"/>
<feature type="compositionally biased region" description="Low complexity" evidence="1">
    <location>
        <begin position="120"/>
        <end position="136"/>
    </location>
</feature>
<dbReference type="OrthoDB" id="5365739at2759"/>
<sequence length="406" mass="41089">MHRPALRALLGRRPELLRATTGQASCQTAGRRLSTTASLRADEHTTGGPTPAKPTSRQRSAAAASQLGALGNSGKPDAPAASAGVDARSLGGTGGLTATNKIINVRSLPRPRGGNGNGNGNRNPPGPSGVSSPGGRFVTQQPGGPNAISAQRPGARGGPGGRARAGAGAGAGRGGPGGRRPGGGPGGAARGRRPRRKRDDGPGGRDSKAGGGKLVFTAEEQKWLDGVQQGVAAPYTPSLTLESLVGHGPATASAAAAPLSQLETALRGMRLVAGGEAFSADVRNPAQTQARLAEQAESQRPVFFHDAAERAAFGKDLLRDKPSEGVQKAILQNMFAGTYAQPQFAAAATDTLATARNYHDRDCTYQPEDSKAFEDKVRSLLPKQQPAAAAAAAAAAGKSKGKGKNA</sequence>
<comment type="caution">
    <text evidence="2">The sequence shown here is derived from an EMBL/GenBank/DDBJ whole genome shotgun (WGS) entry which is preliminary data.</text>
</comment>
<dbReference type="STRING" id="1093900.A0A507BMH4"/>
<name>A0A507BMH4_9PEZI</name>
<protein>
    <submittedName>
        <fullName evidence="2">Uncharacterized protein</fullName>
    </submittedName>
</protein>
<dbReference type="EMBL" id="SKBQ01000127">
    <property type="protein sequence ID" value="TPX17968.1"/>
    <property type="molecule type" value="Genomic_DNA"/>
</dbReference>
<organism evidence="2 3">
    <name type="scientific">Thyridium curvatum</name>
    <dbReference type="NCBI Taxonomy" id="1093900"/>
    <lineage>
        <taxon>Eukaryota</taxon>
        <taxon>Fungi</taxon>
        <taxon>Dikarya</taxon>
        <taxon>Ascomycota</taxon>
        <taxon>Pezizomycotina</taxon>
        <taxon>Sordariomycetes</taxon>
        <taxon>Sordariomycetidae</taxon>
        <taxon>Thyridiales</taxon>
        <taxon>Thyridiaceae</taxon>
        <taxon>Thyridium</taxon>
    </lineage>
</organism>
<feature type="compositionally biased region" description="Gly residues" evidence="1">
    <location>
        <begin position="155"/>
        <end position="189"/>
    </location>
</feature>
<feature type="compositionally biased region" description="Basic and acidic residues" evidence="1">
    <location>
        <begin position="197"/>
        <end position="208"/>
    </location>
</feature>
<accession>A0A507BMH4</accession>
<evidence type="ECO:0000313" key="2">
    <source>
        <dbReference type="EMBL" id="TPX17968.1"/>
    </source>
</evidence>
<feature type="region of interest" description="Disordered" evidence="1">
    <location>
        <begin position="20"/>
        <end position="216"/>
    </location>
</feature>
<keyword evidence="3" id="KW-1185">Reference proteome</keyword>
<evidence type="ECO:0000313" key="3">
    <source>
        <dbReference type="Proteomes" id="UP000319257"/>
    </source>
</evidence>
<dbReference type="InParanoid" id="A0A507BMH4"/>
<dbReference type="Proteomes" id="UP000319257">
    <property type="component" value="Unassembled WGS sequence"/>
</dbReference>